<proteinExistence type="predicted"/>
<comment type="caution">
    <text evidence="2">The sequence shown here is derived from an EMBL/GenBank/DDBJ whole genome shotgun (WGS) entry which is preliminary data.</text>
</comment>
<dbReference type="RefSeq" id="WP_106574849.1">
    <property type="nucleotide sequence ID" value="NZ_CP050251.1"/>
</dbReference>
<dbReference type="InterPro" id="IPR025578">
    <property type="entry name" value="DUF4359"/>
</dbReference>
<organism evidence="2">
    <name type="scientific">Clostridium botulinum</name>
    <dbReference type="NCBI Taxonomy" id="1491"/>
    <lineage>
        <taxon>Bacteria</taxon>
        <taxon>Bacillati</taxon>
        <taxon>Bacillota</taxon>
        <taxon>Clostridia</taxon>
        <taxon>Eubacteriales</taxon>
        <taxon>Clostridiaceae</taxon>
        <taxon>Clostridium</taxon>
    </lineage>
</organism>
<evidence type="ECO:0000313" key="2">
    <source>
        <dbReference type="EMBL" id="NFC48415.1"/>
    </source>
</evidence>
<sequence>MSKNKKIFIVSILSILILSCVFTNPSKNEYVNWSKEQMQSQSSNILEKGLVGFLGDKIISNTTTTKNYIIFSIYKTEMENEKLTTLGILKNFIPINKEKVENKVINKGAN</sequence>
<gene>
    <name evidence="2" type="ORF">EXN05_14285</name>
</gene>
<keyword evidence="1" id="KW-0732">Signal</keyword>
<dbReference type="AlphaFoldDB" id="A0A6G4D3T1"/>
<reference evidence="2" key="1">
    <citation type="submission" date="2019-02" db="EMBL/GenBank/DDBJ databases">
        <title>Genome sequencing of Clostridium botulinum clinical isolates.</title>
        <authorList>
            <person name="Brunt J."/>
            <person name="Van Vliet A.H.M."/>
            <person name="Stringer S.C."/>
            <person name="Grant K.A."/>
            <person name="Carter A.C."/>
            <person name="Peck M.W."/>
        </authorList>
    </citation>
    <scope>NUCLEOTIDE SEQUENCE</scope>
    <source>
        <strain evidence="2">H065060505</strain>
    </source>
</reference>
<feature type="chain" id="PRO_5039341344" evidence="1">
    <location>
        <begin position="24"/>
        <end position="110"/>
    </location>
</feature>
<dbReference type="PROSITE" id="PS51257">
    <property type="entry name" value="PROKAR_LIPOPROTEIN"/>
    <property type="match status" value="1"/>
</dbReference>
<feature type="signal peptide" evidence="1">
    <location>
        <begin position="1"/>
        <end position="23"/>
    </location>
</feature>
<protein>
    <submittedName>
        <fullName evidence="2">DUF4359 domain-containing protein</fullName>
    </submittedName>
</protein>
<name>A0A6G4D3T1_CLOBO</name>
<dbReference type="Pfam" id="PF14271">
    <property type="entry name" value="DUF4359"/>
    <property type="match status" value="1"/>
</dbReference>
<accession>A0A6G4D3T1</accession>
<dbReference type="EMBL" id="SGMF01000035">
    <property type="protein sequence ID" value="NFC48415.1"/>
    <property type="molecule type" value="Genomic_DNA"/>
</dbReference>
<evidence type="ECO:0000256" key="1">
    <source>
        <dbReference type="SAM" id="SignalP"/>
    </source>
</evidence>